<proteinExistence type="predicted"/>
<comment type="caution">
    <text evidence="3">The sequence shown here is derived from an EMBL/GenBank/DDBJ whole genome shotgun (WGS) entry which is preliminary data.</text>
</comment>
<feature type="domain" description="WKF" evidence="2">
    <location>
        <begin position="73"/>
        <end position="133"/>
    </location>
</feature>
<sequence>MSEAKIPAWKKVGLKQVKTSKAAAKTAYDPLKEGLKRSADIGETKKIAKPPKRQKVKKSEKPKATHELDQLLYLRTYTESRDTWKFSKQKQNWILKHLYDEAIAQEYDEVLLNYIDGLQGSAREWAVDDAKEIVKKWNDFMSADLNDKDEDAASESTTSAEPASKIEDSSVDAAPNKETEPTSNNSAKANTKKSSTDGKESQQPAESKIPTEHIAKRAQNIIKRVAGENITLELLDS</sequence>
<dbReference type="Pfam" id="PF10180">
    <property type="entry name" value="WKF"/>
    <property type="match status" value="1"/>
</dbReference>
<evidence type="ECO:0000259" key="2">
    <source>
        <dbReference type="Pfam" id="PF10180"/>
    </source>
</evidence>
<evidence type="ECO:0000256" key="1">
    <source>
        <dbReference type="SAM" id="MobiDB-lite"/>
    </source>
</evidence>
<organism evidence="3 4">
    <name type="scientific">Starmerella bacillaris</name>
    <name type="common">Yeast</name>
    <name type="synonym">Candida zemplinina</name>
    <dbReference type="NCBI Taxonomy" id="1247836"/>
    <lineage>
        <taxon>Eukaryota</taxon>
        <taxon>Fungi</taxon>
        <taxon>Dikarya</taxon>
        <taxon>Ascomycota</taxon>
        <taxon>Saccharomycotina</taxon>
        <taxon>Dipodascomycetes</taxon>
        <taxon>Dipodascales</taxon>
        <taxon>Trichomonascaceae</taxon>
        <taxon>Starmerella</taxon>
    </lineage>
</organism>
<dbReference type="AlphaFoldDB" id="A0AAV5RJ04"/>
<dbReference type="PANTHER" id="PTHR22306">
    <property type="entry name" value="CHROMOSOME 7 OPEN READING FRAME 50"/>
    <property type="match status" value="1"/>
</dbReference>
<gene>
    <name evidence="3" type="ORF">DASB73_015640</name>
</gene>
<protein>
    <recommendedName>
        <fullName evidence="2">WKF domain-containing protein</fullName>
    </recommendedName>
</protein>
<dbReference type="PANTHER" id="PTHR22306:SF2">
    <property type="entry name" value="CHROMOSOME 7 OPEN READING FRAME 50"/>
    <property type="match status" value="1"/>
</dbReference>
<dbReference type="InterPro" id="IPR019327">
    <property type="entry name" value="WKF"/>
</dbReference>
<dbReference type="Proteomes" id="UP001362899">
    <property type="component" value="Unassembled WGS sequence"/>
</dbReference>
<feature type="region of interest" description="Disordered" evidence="1">
    <location>
        <begin position="146"/>
        <end position="213"/>
    </location>
</feature>
<feature type="region of interest" description="Disordered" evidence="1">
    <location>
        <begin position="39"/>
        <end position="64"/>
    </location>
</feature>
<feature type="compositionally biased region" description="Polar residues" evidence="1">
    <location>
        <begin position="181"/>
        <end position="193"/>
    </location>
</feature>
<reference evidence="3 4" key="1">
    <citation type="journal article" date="2023" name="Elife">
        <title>Identification of key yeast species and microbe-microbe interactions impacting larval growth of Drosophila in the wild.</title>
        <authorList>
            <person name="Mure A."/>
            <person name="Sugiura Y."/>
            <person name="Maeda R."/>
            <person name="Honda K."/>
            <person name="Sakurai N."/>
            <person name="Takahashi Y."/>
            <person name="Watada M."/>
            <person name="Katoh T."/>
            <person name="Gotoh A."/>
            <person name="Gotoh Y."/>
            <person name="Taniguchi I."/>
            <person name="Nakamura K."/>
            <person name="Hayashi T."/>
            <person name="Katayama T."/>
            <person name="Uemura T."/>
            <person name="Hattori Y."/>
        </authorList>
    </citation>
    <scope>NUCLEOTIDE SEQUENCE [LARGE SCALE GENOMIC DNA]</scope>
    <source>
        <strain evidence="3 4">SB-73</strain>
    </source>
</reference>
<accession>A0AAV5RJ04</accession>
<feature type="compositionally biased region" description="Basic residues" evidence="1">
    <location>
        <begin position="47"/>
        <end position="56"/>
    </location>
</feature>
<name>A0AAV5RJ04_STABA</name>
<keyword evidence="4" id="KW-1185">Reference proteome</keyword>
<evidence type="ECO:0000313" key="4">
    <source>
        <dbReference type="Proteomes" id="UP001362899"/>
    </source>
</evidence>
<dbReference type="EMBL" id="BTGC01000003">
    <property type="protein sequence ID" value="GMM50606.1"/>
    <property type="molecule type" value="Genomic_DNA"/>
</dbReference>
<evidence type="ECO:0000313" key="3">
    <source>
        <dbReference type="EMBL" id="GMM50606.1"/>
    </source>
</evidence>